<dbReference type="OrthoDB" id="5981864at2759"/>
<dbReference type="InterPro" id="IPR051627">
    <property type="entry name" value="SLIT-ROBO_RhoGAP"/>
</dbReference>
<dbReference type="InterPro" id="IPR001060">
    <property type="entry name" value="FCH_dom"/>
</dbReference>
<dbReference type="EMBL" id="UZAE01014200">
    <property type="protein sequence ID" value="VDO12730.1"/>
    <property type="molecule type" value="Genomic_DNA"/>
</dbReference>
<sequence>MLNSSSSFDASGFIRKFSLRKKKWPDDYVAPPQPQGGKQGANAGIYRRRIKSNPSSSSPSPPFSPSTSPGITFSLPQPLTSFALSELRTQFADQLKCLDSKLDLDVTVMAELHEFYRRRALVEQEYSDSLAKLVNSLKHKHSNETGK</sequence>
<dbReference type="SUPFAM" id="SSF103657">
    <property type="entry name" value="BAR/IMD domain-like"/>
    <property type="match status" value="1"/>
</dbReference>
<accession>A0A0R3TWT4</accession>
<dbReference type="STRING" id="102285.A0A0R3TWT4"/>
<dbReference type="Gene3D" id="1.20.1270.60">
    <property type="entry name" value="Arfaptin homology (AH) domain/BAR domain"/>
    <property type="match status" value="1"/>
</dbReference>
<evidence type="ECO:0000256" key="1">
    <source>
        <dbReference type="ARBA" id="ARBA00023054"/>
    </source>
</evidence>
<dbReference type="AlphaFoldDB" id="A0A0R3TWT4"/>
<evidence type="ECO:0000313" key="6">
    <source>
        <dbReference type="WBParaSite" id="HNAJ_0001232201-mRNA-1"/>
    </source>
</evidence>
<dbReference type="InterPro" id="IPR027267">
    <property type="entry name" value="AH/BAR_dom_sf"/>
</dbReference>
<dbReference type="Pfam" id="PF00611">
    <property type="entry name" value="FCH"/>
    <property type="match status" value="1"/>
</dbReference>
<feature type="domain" description="FCH" evidence="3">
    <location>
        <begin position="94"/>
        <end position="144"/>
    </location>
</feature>
<gene>
    <name evidence="4" type="ORF">HNAJ_LOCUS12304</name>
</gene>
<feature type="region of interest" description="Disordered" evidence="2">
    <location>
        <begin position="25"/>
        <end position="72"/>
    </location>
</feature>
<dbReference type="WBParaSite" id="HNAJ_0001232201-mRNA-1">
    <property type="protein sequence ID" value="HNAJ_0001232201-mRNA-1"/>
    <property type="gene ID" value="HNAJ_0001232201"/>
</dbReference>
<evidence type="ECO:0000313" key="4">
    <source>
        <dbReference type="EMBL" id="VDO12730.1"/>
    </source>
</evidence>
<dbReference type="Proteomes" id="UP000278807">
    <property type="component" value="Unassembled WGS sequence"/>
</dbReference>
<reference evidence="4 5" key="2">
    <citation type="submission" date="2018-11" db="EMBL/GenBank/DDBJ databases">
        <authorList>
            <consortium name="Pathogen Informatics"/>
        </authorList>
    </citation>
    <scope>NUCLEOTIDE SEQUENCE [LARGE SCALE GENOMIC DNA]</scope>
</reference>
<evidence type="ECO:0000256" key="2">
    <source>
        <dbReference type="SAM" id="MobiDB-lite"/>
    </source>
</evidence>
<keyword evidence="5" id="KW-1185">Reference proteome</keyword>
<name>A0A0R3TWT4_RODNA</name>
<proteinExistence type="predicted"/>
<reference evidence="6" key="1">
    <citation type="submission" date="2017-02" db="UniProtKB">
        <authorList>
            <consortium name="WormBaseParasite"/>
        </authorList>
    </citation>
    <scope>IDENTIFICATION</scope>
</reference>
<organism evidence="6">
    <name type="scientific">Rodentolepis nana</name>
    <name type="common">Dwarf tapeworm</name>
    <name type="synonym">Hymenolepis nana</name>
    <dbReference type="NCBI Taxonomy" id="102285"/>
    <lineage>
        <taxon>Eukaryota</taxon>
        <taxon>Metazoa</taxon>
        <taxon>Spiralia</taxon>
        <taxon>Lophotrochozoa</taxon>
        <taxon>Platyhelminthes</taxon>
        <taxon>Cestoda</taxon>
        <taxon>Eucestoda</taxon>
        <taxon>Cyclophyllidea</taxon>
        <taxon>Hymenolepididae</taxon>
        <taxon>Rodentolepis</taxon>
    </lineage>
</organism>
<evidence type="ECO:0000313" key="5">
    <source>
        <dbReference type="Proteomes" id="UP000278807"/>
    </source>
</evidence>
<protein>
    <submittedName>
        <fullName evidence="6">FCH domain-containing protein</fullName>
    </submittedName>
</protein>
<dbReference type="PANTHER" id="PTHR14166">
    <property type="entry name" value="SLIT-ROBO RHO GTPASE ACTIVATING PROTEIN"/>
    <property type="match status" value="1"/>
</dbReference>
<keyword evidence="1" id="KW-0175">Coiled coil</keyword>
<evidence type="ECO:0000259" key="3">
    <source>
        <dbReference type="Pfam" id="PF00611"/>
    </source>
</evidence>